<accession>A0A2U1ZVI2</accession>
<protein>
    <submittedName>
        <fullName evidence="2">Uncharacterized protein</fullName>
    </submittedName>
</protein>
<keyword evidence="3" id="KW-1185">Reference proteome</keyword>
<evidence type="ECO:0000313" key="2">
    <source>
        <dbReference type="EMBL" id="PWD50988.1"/>
    </source>
</evidence>
<dbReference type="EMBL" id="PYHR01000002">
    <property type="protein sequence ID" value="PWD50988.1"/>
    <property type="molecule type" value="Genomic_DNA"/>
</dbReference>
<name>A0A2U1ZVI2_9MICO</name>
<dbReference type="Proteomes" id="UP000245166">
    <property type="component" value="Unassembled WGS sequence"/>
</dbReference>
<gene>
    <name evidence="2" type="ORF">C8046_10315</name>
</gene>
<feature type="region of interest" description="Disordered" evidence="1">
    <location>
        <begin position="108"/>
        <end position="128"/>
    </location>
</feature>
<organism evidence="2 3">
    <name type="scientific">Serinibacter arcticus</name>
    <dbReference type="NCBI Taxonomy" id="1655435"/>
    <lineage>
        <taxon>Bacteria</taxon>
        <taxon>Bacillati</taxon>
        <taxon>Actinomycetota</taxon>
        <taxon>Actinomycetes</taxon>
        <taxon>Micrococcales</taxon>
        <taxon>Beutenbergiaceae</taxon>
        <taxon>Serinibacter</taxon>
    </lineage>
</organism>
<comment type="caution">
    <text evidence="2">The sequence shown here is derived from an EMBL/GenBank/DDBJ whole genome shotgun (WGS) entry which is preliminary data.</text>
</comment>
<evidence type="ECO:0000313" key="3">
    <source>
        <dbReference type="Proteomes" id="UP000245166"/>
    </source>
</evidence>
<proteinExistence type="predicted"/>
<reference evidence="2 3" key="1">
    <citation type="submission" date="2018-03" db="EMBL/GenBank/DDBJ databases">
        <title>Genome assembly of novel Miniimonas species PCH200.</title>
        <authorList>
            <person name="Thakur V."/>
            <person name="Kumar V."/>
            <person name="Singh D."/>
        </authorList>
    </citation>
    <scope>NUCLEOTIDE SEQUENCE [LARGE SCALE GENOMIC DNA]</scope>
    <source>
        <strain evidence="2 3">PCH200</strain>
    </source>
</reference>
<dbReference type="AlphaFoldDB" id="A0A2U1ZVI2"/>
<evidence type="ECO:0000256" key="1">
    <source>
        <dbReference type="SAM" id="MobiDB-lite"/>
    </source>
</evidence>
<sequence>MFLGPAHSATLVVRRRPVLAGQDGSRGFALILTMRAMKRRSATQRAFPVNGTPVVVSVPLPGRGSGLRPGLRVSGRAQRARPTRPDPTLTVSALTCHTDVPAELIEPTTLENESAYGDTAARSAVPEEDNDRSLTFSRKRITIYL</sequence>